<reference evidence="1 2" key="1">
    <citation type="journal article" date="2014" name="Front. Microbiol.">
        <title>Comparative genomics defines the core genome of the growing N4-like phage genus and identifies N4-like Roseophage specific genes.</title>
        <authorList>
            <person name="Chan J.Z."/>
            <person name="Millard A.D."/>
            <person name="Mann N.H."/>
            <person name="Schafer H."/>
        </authorList>
    </citation>
    <scope>NUCLEOTIDE SEQUENCE [LARGE SCALE GENOMIC DNA]</scope>
</reference>
<name>E3PZ88_9CAUD</name>
<proteinExistence type="predicted"/>
<accession>E3PZ88</accession>
<protein>
    <submittedName>
        <fullName evidence="1">Uncharacterized protein</fullName>
    </submittedName>
</protein>
<dbReference type="Proteomes" id="UP000258344">
    <property type="component" value="Segment"/>
</dbReference>
<evidence type="ECO:0000313" key="1">
    <source>
        <dbReference type="EMBL" id="CBW47039.1"/>
    </source>
</evidence>
<sequence length="47" mass="5293">MISGMFKPMLSGMFPGSSKYAGVEFTPELIKLLVLGRLKRAYERTKI</sequence>
<dbReference type="EMBL" id="FR682616">
    <property type="protein sequence ID" value="CBW47039.1"/>
    <property type="molecule type" value="Genomic_DNA"/>
</dbReference>
<organism evidence="1 2">
    <name type="scientific">Roseovarius sp. 217 phage 1</name>
    <dbReference type="NCBI Taxonomy" id="874471"/>
    <lineage>
        <taxon>Viruses</taxon>
        <taxon>Duplodnaviria</taxon>
        <taxon>Heunggongvirae</taxon>
        <taxon>Uroviricota</taxon>
        <taxon>Caudoviricetes</taxon>
        <taxon>Schitoviridae</taxon>
        <taxon>Rhodovirinae</taxon>
        <taxon>Plymouthvirus</taxon>
        <taxon>Roseovarius Plymouth podovirus 1</taxon>
    </lineage>
</organism>
<evidence type="ECO:0000313" key="2">
    <source>
        <dbReference type="Proteomes" id="UP000258344"/>
    </source>
</evidence>